<proteinExistence type="predicted"/>
<dbReference type="Proteomes" id="UP000260644">
    <property type="component" value="Unassembled WGS sequence"/>
</dbReference>
<evidence type="ECO:0000256" key="1">
    <source>
        <dbReference type="ARBA" id="ARBA00023284"/>
    </source>
</evidence>
<comment type="caution">
    <text evidence="3">The sequence shown here is derived from an EMBL/GenBank/DDBJ whole genome shotgun (WGS) entry which is preliminary data.</text>
</comment>
<dbReference type="PROSITE" id="PS00194">
    <property type="entry name" value="THIOREDOXIN_1"/>
    <property type="match status" value="1"/>
</dbReference>
<dbReference type="Pfam" id="PF13899">
    <property type="entry name" value="Thioredoxin_7"/>
    <property type="match status" value="1"/>
</dbReference>
<name>A0A3E1Y3C2_9BACT</name>
<dbReference type="InterPro" id="IPR017937">
    <property type="entry name" value="Thioredoxin_CS"/>
</dbReference>
<feature type="chain" id="PRO_5017659064" evidence="2">
    <location>
        <begin position="22"/>
        <end position="179"/>
    </location>
</feature>
<organism evidence="3 4">
    <name type="scientific">Chitinophaga silvatica</name>
    <dbReference type="NCBI Taxonomy" id="2282649"/>
    <lineage>
        <taxon>Bacteria</taxon>
        <taxon>Pseudomonadati</taxon>
        <taxon>Bacteroidota</taxon>
        <taxon>Chitinophagia</taxon>
        <taxon>Chitinophagales</taxon>
        <taxon>Chitinophagaceae</taxon>
        <taxon>Chitinophaga</taxon>
    </lineage>
</organism>
<protein>
    <submittedName>
        <fullName evidence="3">Thioredoxin family protein</fullName>
    </submittedName>
</protein>
<gene>
    <name evidence="3" type="ORF">DVR12_24850</name>
</gene>
<dbReference type="AlphaFoldDB" id="A0A3E1Y3C2"/>
<evidence type="ECO:0000313" key="3">
    <source>
        <dbReference type="EMBL" id="RFS19200.1"/>
    </source>
</evidence>
<reference evidence="3 4" key="1">
    <citation type="submission" date="2018-07" db="EMBL/GenBank/DDBJ databases">
        <title>Chitinophaga K2CV101002-2 sp. nov., isolated from a monsoon evergreen broad-leaved forest soil.</title>
        <authorList>
            <person name="Lv Y."/>
        </authorList>
    </citation>
    <scope>NUCLEOTIDE SEQUENCE [LARGE SCALE GENOMIC DNA]</scope>
    <source>
        <strain evidence="3 4">GDMCC 1.1288</strain>
    </source>
</reference>
<dbReference type="EMBL" id="QPMM01000015">
    <property type="protein sequence ID" value="RFS19200.1"/>
    <property type="molecule type" value="Genomic_DNA"/>
</dbReference>
<sequence length="179" mass="20078">MRLRNWIVIFSLILCSTVSLAQQKLPTAKNIVAEAKTAATKNNKKIFIIFHASWCGWCHKLDTVMNDASCKNLFNSQFEIRHIDVMEHGEKAVLENPGGRELMAQYAAGQGIPFWIVLDKKGNLLADSRMPAADGKKVNVGCPSTPEEIDYFISVLQKTTSLLPRELTIIKDRFSLKKS</sequence>
<evidence type="ECO:0000256" key="2">
    <source>
        <dbReference type="SAM" id="SignalP"/>
    </source>
</evidence>
<keyword evidence="1" id="KW-0676">Redox-active center</keyword>
<dbReference type="RefSeq" id="WP_116978515.1">
    <property type="nucleotide sequence ID" value="NZ_QPMM01000015.1"/>
</dbReference>
<keyword evidence="4" id="KW-1185">Reference proteome</keyword>
<dbReference type="Gene3D" id="3.40.30.10">
    <property type="entry name" value="Glutaredoxin"/>
    <property type="match status" value="1"/>
</dbReference>
<keyword evidence="2" id="KW-0732">Signal</keyword>
<accession>A0A3E1Y3C2</accession>
<feature type="signal peptide" evidence="2">
    <location>
        <begin position="1"/>
        <end position="21"/>
    </location>
</feature>
<evidence type="ECO:0000313" key="4">
    <source>
        <dbReference type="Proteomes" id="UP000260644"/>
    </source>
</evidence>
<dbReference type="InterPro" id="IPR036249">
    <property type="entry name" value="Thioredoxin-like_sf"/>
</dbReference>
<dbReference type="SUPFAM" id="SSF52833">
    <property type="entry name" value="Thioredoxin-like"/>
    <property type="match status" value="1"/>
</dbReference>
<dbReference type="OrthoDB" id="120730at2"/>